<dbReference type="EMBL" id="CP128986">
    <property type="protein sequence ID" value="WOC13153.1"/>
    <property type="molecule type" value="Genomic_DNA"/>
</dbReference>
<proteinExistence type="predicted"/>
<keyword evidence="1" id="KW-0521">NADP</keyword>
<evidence type="ECO:0000256" key="2">
    <source>
        <dbReference type="ARBA" id="ARBA00023002"/>
    </source>
</evidence>
<dbReference type="Gene3D" id="3.90.180.10">
    <property type="entry name" value="Medium-chain alcohol dehydrogenases, catalytic domain"/>
    <property type="match status" value="1"/>
</dbReference>
<evidence type="ECO:0000259" key="3">
    <source>
        <dbReference type="SMART" id="SM00829"/>
    </source>
</evidence>
<dbReference type="Pfam" id="PF08240">
    <property type="entry name" value="ADH_N"/>
    <property type="match status" value="1"/>
</dbReference>
<dbReference type="SMART" id="SM00829">
    <property type="entry name" value="PKS_ER"/>
    <property type="match status" value="1"/>
</dbReference>
<dbReference type="RefSeq" id="WP_420038993.1">
    <property type="nucleotide sequence ID" value="NZ_CP128986.1"/>
</dbReference>
<dbReference type="InterPro" id="IPR013154">
    <property type="entry name" value="ADH-like_N"/>
</dbReference>
<reference evidence="4" key="1">
    <citation type="submission" date="2023-06" db="EMBL/GenBank/DDBJ databases">
        <title>Gordonia sp. nov. and Pseudochrobactrum sp. nov., two species isolated from the burying beetle Nicrophorus vespilloides.</title>
        <authorList>
            <person name="Poehlein A."/>
            <person name="Guzman J."/>
            <person name="Daniel R."/>
            <person name="Vilcinskas A."/>
        </authorList>
    </citation>
    <scope>NUCLEOTIDE SEQUENCE</scope>
    <source>
        <strain evidence="4">MP11Mi</strain>
    </source>
</reference>
<dbReference type="EC" id="1.3.1.103" evidence="4"/>
<dbReference type="InterPro" id="IPR036291">
    <property type="entry name" value="NAD(P)-bd_dom_sf"/>
</dbReference>
<dbReference type="SUPFAM" id="SSF50129">
    <property type="entry name" value="GroES-like"/>
    <property type="match status" value="1"/>
</dbReference>
<dbReference type="InterPro" id="IPR020843">
    <property type="entry name" value="ER"/>
</dbReference>
<dbReference type="CDD" id="cd05289">
    <property type="entry name" value="MDR_like_2"/>
    <property type="match status" value="1"/>
</dbReference>
<sequence>MTRRLVATDYGSPAAVLAVIDEADPTAGDGQVVVAVTAAGLNPFDVKRVTGDMGVKQSALPLVLGGEAAGTVVETESGIGFAVGDRVAVYPAAGAFAERIVAAADAVHRIPDGASSDAAAGLLLAGVTAYDTVATLDVGPDDVVLVHGGSGAVGSIAVVLAAERGARVVATASPTNHDHLRDLGAAPISYDGDIPAAARDAVPDAVTAVIDTAGTDAAIDASLQLVPPDRIVSIAAWGRAGDGIVLLNGSSADSRVHRRAAVVPLLDALADGRISVDVAGTFSLDDAPQAFTALAGRHPRGKYLIKP</sequence>
<dbReference type="GO" id="GO:0016651">
    <property type="term" value="F:oxidoreductase activity, acting on NAD(P)H"/>
    <property type="evidence" value="ECO:0007669"/>
    <property type="project" value="TreeGrafter"/>
</dbReference>
<dbReference type="PANTHER" id="PTHR48106">
    <property type="entry name" value="QUINONE OXIDOREDUCTASE PIG3-RELATED"/>
    <property type="match status" value="1"/>
</dbReference>
<dbReference type="Gene3D" id="3.40.50.720">
    <property type="entry name" value="NAD(P)-binding Rossmann-like Domain"/>
    <property type="match status" value="1"/>
</dbReference>
<keyword evidence="2 4" id="KW-0560">Oxidoreductase</keyword>
<dbReference type="GO" id="GO:0070402">
    <property type="term" value="F:NADPH binding"/>
    <property type="evidence" value="ECO:0007669"/>
    <property type="project" value="TreeGrafter"/>
</dbReference>
<protein>
    <submittedName>
        <fullName evidence="4">2-haloacrylate reductase</fullName>
        <ecNumber evidence="4">1.3.1.103</ecNumber>
    </submittedName>
</protein>
<dbReference type="Pfam" id="PF13602">
    <property type="entry name" value="ADH_zinc_N_2"/>
    <property type="match status" value="1"/>
</dbReference>
<dbReference type="AlphaFoldDB" id="A0AA97GX02"/>
<dbReference type="SUPFAM" id="SSF51735">
    <property type="entry name" value="NAD(P)-binding Rossmann-fold domains"/>
    <property type="match status" value="1"/>
</dbReference>
<feature type="domain" description="Enoyl reductase (ER)" evidence="3">
    <location>
        <begin position="11"/>
        <end position="305"/>
    </location>
</feature>
<gene>
    <name evidence="4" type="ORF">MP11Mi_22500</name>
</gene>
<name>A0AA97GX02_9ACTN</name>
<organism evidence="4">
    <name type="scientific">Gordonia sp. MP11Mi</name>
    <dbReference type="NCBI Taxonomy" id="3022769"/>
    <lineage>
        <taxon>Bacteria</taxon>
        <taxon>Bacillati</taxon>
        <taxon>Actinomycetota</taxon>
        <taxon>Actinomycetes</taxon>
        <taxon>Mycobacteriales</taxon>
        <taxon>Gordoniaceae</taxon>
        <taxon>Gordonia</taxon>
    </lineage>
</organism>
<evidence type="ECO:0000313" key="4">
    <source>
        <dbReference type="EMBL" id="WOC13153.1"/>
    </source>
</evidence>
<evidence type="ECO:0000256" key="1">
    <source>
        <dbReference type="ARBA" id="ARBA00022857"/>
    </source>
</evidence>
<dbReference type="GO" id="GO:0102523">
    <property type="term" value="F:2-chloroacrylate reductase activity"/>
    <property type="evidence" value="ECO:0007669"/>
    <property type="project" value="UniProtKB-EC"/>
</dbReference>
<accession>A0AA97GX02</accession>
<dbReference type="InterPro" id="IPR011032">
    <property type="entry name" value="GroES-like_sf"/>
</dbReference>